<dbReference type="SUPFAM" id="SSF56300">
    <property type="entry name" value="Metallo-dependent phosphatases"/>
    <property type="match status" value="1"/>
</dbReference>
<protein>
    <submittedName>
        <fullName evidence="2">Phosphodiesterase</fullName>
    </submittedName>
</protein>
<proteinExistence type="predicted"/>
<dbReference type="PANTHER" id="PTHR36492:SF2">
    <property type="entry name" value="[ACYL-CARRIER-PROTEIN] PHOSPHODIESTERASE PPTH"/>
    <property type="match status" value="1"/>
</dbReference>
<dbReference type="InterPro" id="IPR029052">
    <property type="entry name" value="Metallo-depent_PP-like"/>
</dbReference>
<dbReference type="PANTHER" id="PTHR36492">
    <property type="match status" value="1"/>
</dbReference>
<feature type="domain" description="Calcineurin-like phosphoesterase" evidence="1">
    <location>
        <begin position="39"/>
        <end position="272"/>
    </location>
</feature>
<evidence type="ECO:0000259" key="1">
    <source>
        <dbReference type="Pfam" id="PF00149"/>
    </source>
</evidence>
<accession>A0A0U2JMD5</accession>
<gene>
    <name evidence="2" type="primary">smcX4</name>
    <name evidence="2" type="ORF">KSSN_24660</name>
</gene>
<sequence length="317" mass="35809">MVRQRESVMPADIRCSRDESHVRRSIQRGAGAVRMQGSLLAISDLHVRYEDNRRIVETLRPESDHDWLLVAGDVGDTVADIEWALSLLADRFEKVVWVPGNHELWTPPDDPVQLRGEARYRYLVELCRRLGVITPEDPYPLWEGTGGPAVIAPLFVLYDYSFRPAGARDAQEALALAEDAGVICTDEFMLHPDPYPSRTAWCRARVEITEARLTAVDETLPTVLVNHFPLVRRPTRVLRHPEFALWCGTEATADWHRRFRSAAVVYGHLHIPSLIHEDGVPHHEVSLGYPREWQPRPAAPGRLVRILPEAAAVRSGG</sequence>
<dbReference type="EMBL" id="KU127235">
    <property type="protein sequence ID" value="ALT05959.1"/>
    <property type="molecule type" value="Genomic_DNA"/>
</dbReference>
<dbReference type="Gene3D" id="3.60.21.10">
    <property type="match status" value="1"/>
</dbReference>
<dbReference type="Pfam" id="PF00149">
    <property type="entry name" value="Metallophos"/>
    <property type="match status" value="1"/>
</dbReference>
<organism evidence="2">
    <name type="scientific">Kitasatospora sp. 152608</name>
    <dbReference type="NCBI Taxonomy" id="1769566"/>
    <lineage>
        <taxon>Bacteria</taxon>
        <taxon>Bacillati</taxon>
        <taxon>Actinomycetota</taxon>
        <taxon>Actinomycetes</taxon>
        <taxon>Kitasatosporales</taxon>
        <taxon>Streptomycetaceae</taxon>
        <taxon>Kitasatospora</taxon>
    </lineage>
</organism>
<dbReference type="CDD" id="cd00838">
    <property type="entry name" value="MPP_superfamily"/>
    <property type="match status" value="1"/>
</dbReference>
<evidence type="ECO:0000313" key="2">
    <source>
        <dbReference type="EMBL" id="ALT05959.1"/>
    </source>
</evidence>
<name>A0A0U2JMD5_9ACTN</name>
<dbReference type="GO" id="GO:0016787">
    <property type="term" value="F:hydrolase activity"/>
    <property type="evidence" value="ECO:0007669"/>
    <property type="project" value="InterPro"/>
</dbReference>
<dbReference type="InterPro" id="IPR052963">
    <property type="entry name" value="Pantetheine_PDE"/>
</dbReference>
<reference evidence="2" key="1">
    <citation type="submission" date="2015-10" db="EMBL/GenBank/DDBJ databases">
        <title>New simocyclinones: surprising evolutionary and biosynthetic insights.</title>
        <authorList>
            <person name="Bilyk O."/>
            <person name="Brotz E."/>
            <person name="Tokovenko B."/>
            <person name="Bechtold A."/>
            <person name="Paululat T."/>
            <person name="Luzhetskyy A."/>
        </authorList>
    </citation>
    <scope>NUCLEOTIDE SEQUENCE</scope>
    <source>
        <strain evidence="2">152608</strain>
    </source>
</reference>
<dbReference type="AlphaFoldDB" id="A0A0U2JMD5"/>
<dbReference type="InterPro" id="IPR004843">
    <property type="entry name" value="Calcineurin-like_PHP"/>
</dbReference>